<proteinExistence type="inferred from homology"/>
<dbReference type="KEGG" id="bsol:FSW04_18515"/>
<keyword evidence="8 10" id="KW-0472">Membrane</keyword>
<dbReference type="GO" id="GO:0033573">
    <property type="term" value="C:high-affinity iron permease complex"/>
    <property type="evidence" value="ECO:0007669"/>
    <property type="project" value="InterPro"/>
</dbReference>
<sequence>MLPTFVIGLREGVEAALIVSIIATFLRQEGARGALRWVWAGVALASVICLGVGIALHLVDQELPQRQQEQLETIIGLLAVGIVTWMLLWMRRNAATLAGDLRASAGSALRQGSVGALVAMAFFAVFREGLETAVFLVAAFQSAEDPSSAGTGAVLGVAAAIVIGILLYRGGMRLDYARFFRATGVVLALVAAGLLATAFHTGHEAGWVTFGQGEALDLSRLVVPGTWTAALLTGMLGLQPRPVIIELVAYLAYAIPAVLFVLAPKRRAAPGRRRAAKSTAVAGVLLAGVVLGLVACGSSGGSGGPGGSGAGTKEVAVTLTDAGCEPAMLKLSAGPTTFRVSNGGTSRVSEFEVLSGSRILGEKENVVAGLSGSFTVNLKPGTYAMACPGGKTAATGTVEVGGTAVAATGDAQLRTATASYRGYVESQATELVKRTTVFVAAVKAGDVARAKSLFASTRAPYETIEPVAESFGTLDPEIDARVNDVEQGHRWTGFHRIEQALWVRNSTAGMGPIADKLLADVKRLQARTEGLEYQPEELANGANGLLDEVSPPRSPARRTATPTPTCRTSRPTWRGRRRRSACWRRRCAGATRRWRRRSPRGSTRSTRGWPR</sequence>
<dbReference type="InterPro" id="IPR050894">
    <property type="entry name" value="EfeM/EfeO_iron_uptake"/>
</dbReference>
<keyword evidence="6" id="KW-0732">Signal</keyword>
<gene>
    <name evidence="13" type="ORF">FSW04_18515</name>
</gene>
<dbReference type="Pfam" id="PF13473">
    <property type="entry name" value="Cupredoxin_1"/>
    <property type="match status" value="1"/>
</dbReference>
<dbReference type="InterPro" id="IPR004923">
    <property type="entry name" value="FTR1/Fip1/EfeU"/>
</dbReference>
<evidence type="ECO:0000256" key="8">
    <source>
        <dbReference type="ARBA" id="ARBA00023136"/>
    </source>
</evidence>
<dbReference type="InterPro" id="IPR018976">
    <property type="entry name" value="Imelysin-like"/>
</dbReference>
<keyword evidence="7 10" id="KW-1133">Transmembrane helix</keyword>
<dbReference type="InterPro" id="IPR053377">
    <property type="entry name" value="Iron_uptake_EfeM/EfeO"/>
</dbReference>
<organism evidence="13 14">
    <name type="scientific">Baekduia soli</name>
    <dbReference type="NCBI Taxonomy" id="496014"/>
    <lineage>
        <taxon>Bacteria</taxon>
        <taxon>Bacillati</taxon>
        <taxon>Actinomycetota</taxon>
        <taxon>Thermoleophilia</taxon>
        <taxon>Solirubrobacterales</taxon>
        <taxon>Baekduiaceae</taxon>
        <taxon>Baekduia</taxon>
    </lineage>
</organism>
<feature type="transmembrane region" description="Helical" evidence="10">
    <location>
        <begin position="146"/>
        <end position="167"/>
    </location>
</feature>
<dbReference type="GO" id="GO:0042597">
    <property type="term" value="C:periplasmic space"/>
    <property type="evidence" value="ECO:0007669"/>
    <property type="project" value="UniProtKB-SubCell"/>
</dbReference>
<evidence type="ECO:0000256" key="7">
    <source>
        <dbReference type="ARBA" id="ARBA00022989"/>
    </source>
</evidence>
<feature type="compositionally biased region" description="Basic residues" evidence="9">
    <location>
        <begin position="573"/>
        <end position="599"/>
    </location>
</feature>
<dbReference type="NCBIfam" id="NF041757">
    <property type="entry name" value="EfeO"/>
    <property type="match status" value="1"/>
</dbReference>
<feature type="transmembrane region" description="Helical" evidence="10">
    <location>
        <begin position="275"/>
        <end position="295"/>
    </location>
</feature>
<accession>A0A5B8U8C8</accession>
<dbReference type="PANTHER" id="PTHR39192">
    <property type="entry name" value="IRON UPTAKE SYSTEM COMPONENT EFEO"/>
    <property type="match status" value="1"/>
</dbReference>
<dbReference type="EMBL" id="CP042430">
    <property type="protein sequence ID" value="QEC49366.1"/>
    <property type="molecule type" value="Genomic_DNA"/>
</dbReference>
<dbReference type="Pfam" id="PF03239">
    <property type="entry name" value="FTR1"/>
    <property type="match status" value="1"/>
</dbReference>
<evidence type="ECO:0000256" key="4">
    <source>
        <dbReference type="ARBA" id="ARBA00008333"/>
    </source>
</evidence>
<comment type="similarity">
    <text evidence="3">Belongs to the EfeM/EfeO family.</text>
</comment>
<dbReference type="Proteomes" id="UP000321805">
    <property type="component" value="Chromosome"/>
</dbReference>
<comment type="subcellular location">
    <subcellularLocation>
        <location evidence="1">Membrane</location>
        <topology evidence="1">Multi-pass membrane protein</topology>
    </subcellularLocation>
    <subcellularLocation>
        <location evidence="2">Periplasm</location>
    </subcellularLocation>
</comment>
<evidence type="ECO:0000256" key="6">
    <source>
        <dbReference type="ARBA" id="ARBA00022729"/>
    </source>
</evidence>
<protein>
    <recommendedName>
        <fullName evidence="15">Iron permease</fullName>
    </recommendedName>
</protein>
<evidence type="ECO:0000259" key="12">
    <source>
        <dbReference type="Pfam" id="PF13473"/>
    </source>
</evidence>
<evidence type="ECO:0000313" key="13">
    <source>
        <dbReference type="EMBL" id="QEC49366.1"/>
    </source>
</evidence>
<feature type="domain" description="Imelysin-like" evidence="11">
    <location>
        <begin position="416"/>
        <end position="551"/>
    </location>
</feature>
<dbReference type="OrthoDB" id="7348379at2"/>
<evidence type="ECO:0000256" key="1">
    <source>
        <dbReference type="ARBA" id="ARBA00004141"/>
    </source>
</evidence>
<reference evidence="13 14" key="1">
    <citation type="journal article" date="2018" name="J. Microbiol.">
        <title>Baekduia soli gen. nov., sp. nov., a novel bacterium isolated from the soil of Baekdu Mountain and proposal of a novel family name, Baekduiaceae fam. nov.</title>
        <authorList>
            <person name="An D.S."/>
            <person name="Siddiqi M.Z."/>
            <person name="Kim K.H."/>
            <person name="Yu H.S."/>
            <person name="Im W.T."/>
        </authorList>
    </citation>
    <scope>NUCLEOTIDE SEQUENCE [LARGE SCALE GENOMIC DNA]</scope>
    <source>
        <strain evidence="13 14">BR7-21</strain>
    </source>
</reference>
<dbReference type="AlphaFoldDB" id="A0A5B8U8C8"/>
<evidence type="ECO:0008006" key="15">
    <source>
        <dbReference type="Google" id="ProtNLM"/>
    </source>
</evidence>
<dbReference type="PANTHER" id="PTHR39192:SF1">
    <property type="entry name" value="IRON UPTAKE SYSTEM COMPONENT EFEO"/>
    <property type="match status" value="1"/>
</dbReference>
<feature type="transmembrane region" description="Helical" evidence="10">
    <location>
        <begin position="71"/>
        <end position="88"/>
    </location>
</feature>
<dbReference type="GO" id="GO:0005381">
    <property type="term" value="F:iron ion transmembrane transporter activity"/>
    <property type="evidence" value="ECO:0007669"/>
    <property type="project" value="InterPro"/>
</dbReference>
<evidence type="ECO:0000313" key="14">
    <source>
        <dbReference type="Proteomes" id="UP000321805"/>
    </source>
</evidence>
<feature type="domain" description="EfeO-type cupredoxin-like" evidence="12">
    <location>
        <begin position="310"/>
        <end position="398"/>
    </location>
</feature>
<dbReference type="InterPro" id="IPR028096">
    <property type="entry name" value="EfeO_Cupredoxin"/>
</dbReference>
<dbReference type="Gene3D" id="1.20.1420.20">
    <property type="entry name" value="M75 peptidase, HXXE motif"/>
    <property type="match status" value="1"/>
</dbReference>
<dbReference type="CDD" id="cd14656">
    <property type="entry name" value="Imelysin-like_EfeO"/>
    <property type="match status" value="1"/>
</dbReference>
<dbReference type="InterPro" id="IPR034981">
    <property type="entry name" value="Imelysin-like_EfeO/Algp7"/>
</dbReference>
<dbReference type="NCBIfam" id="NF041756">
    <property type="entry name" value="EfeU"/>
    <property type="match status" value="1"/>
</dbReference>
<feature type="transmembrane region" description="Helical" evidence="10">
    <location>
        <begin position="108"/>
        <end position="126"/>
    </location>
</feature>
<evidence type="ECO:0000256" key="5">
    <source>
        <dbReference type="ARBA" id="ARBA00022692"/>
    </source>
</evidence>
<feature type="region of interest" description="Disordered" evidence="9">
    <location>
        <begin position="539"/>
        <end position="611"/>
    </location>
</feature>
<feature type="compositionally biased region" description="Low complexity" evidence="9">
    <location>
        <begin position="557"/>
        <end position="572"/>
    </location>
</feature>
<feature type="transmembrane region" description="Helical" evidence="10">
    <location>
        <begin position="38"/>
        <end position="59"/>
    </location>
</feature>
<evidence type="ECO:0000256" key="2">
    <source>
        <dbReference type="ARBA" id="ARBA00004418"/>
    </source>
</evidence>
<evidence type="ECO:0000259" key="11">
    <source>
        <dbReference type="Pfam" id="PF09375"/>
    </source>
</evidence>
<evidence type="ECO:0000256" key="3">
    <source>
        <dbReference type="ARBA" id="ARBA00005989"/>
    </source>
</evidence>
<dbReference type="Pfam" id="PF09375">
    <property type="entry name" value="Peptidase_M75"/>
    <property type="match status" value="1"/>
</dbReference>
<name>A0A5B8U8C8_9ACTN</name>
<feature type="transmembrane region" description="Helical" evidence="10">
    <location>
        <begin position="179"/>
        <end position="199"/>
    </location>
</feature>
<keyword evidence="5 10" id="KW-0812">Transmembrane</keyword>
<dbReference type="InterPro" id="IPR038352">
    <property type="entry name" value="Imelysin_sf"/>
</dbReference>
<evidence type="ECO:0000256" key="9">
    <source>
        <dbReference type="SAM" id="MobiDB-lite"/>
    </source>
</evidence>
<feature type="transmembrane region" description="Helical" evidence="10">
    <location>
        <begin position="243"/>
        <end position="263"/>
    </location>
</feature>
<evidence type="ECO:0000256" key="10">
    <source>
        <dbReference type="SAM" id="Phobius"/>
    </source>
</evidence>
<feature type="compositionally biased region" description="Low complexity" evidence="9">
    <location>
        <begin position="600"/>
        <end position="611"/>
    </location>
</feature>
<keyword evidence="14" id="KW-1185">Reference proteome</keyword>
<comment type="similarity">
    <text evidence="4">Belongs to the oxidase-dependent Fe transporter (OFeT) (TC 9.A.10.1) family.</text>
</comment>